<accession>A0AC35G7I2</accession>
<evidence type="ECO:0000313" key="2">
    <source>
        <dbReference type="WBParaSite" id="PS1159_v2.g2435.t2"/>
    </source>
</evidence>
<reference evidence="2" key="1">
    <citation type="submission" date="2022-11" db="UniProtKB">
        <authorList>
            <consortium name="WormBaseParasite"/>
        </authorList>
    </citation>
    <scope>IDENTIFICATION</scope>
</reference>
<dbReference type="Proteomes" id="UP000887580">
    <property type="component" value="Unplaced"/>
</dbReference>
<organism evidence="1 2">
    <name type="scientific">Panagrolaimus sp. PS1159</name>
    <dbReference type="NCBI Taxonomy" id="55785"/>
    <lineage>
        <taxon>Eukaryota</taxon>
        <taxon>Metazoa</taxon>
        <taxon>Ecdysozoa</taxon>
        <taxon>Nematoda</taxon>
        <taxon>Chromadorea</taxon>
        <taxon>Rhabditida</taxon>
        <taxon>Tylenchina</taxon>
        <taxon>Panagrolaimomorpha</taxon>
        <taxon>Panagrolaimoidea</taxon>
        <taxon>Panagrolaimidae</taxon>
        <taxon>Panagrolaimus</taxon>
    </lineage>
</organism>
<dbReference type="WBParaSite" id="PS1159_v2.g2435.t2">
    <property type="protein sequence ID" value="PS1159_v2.g2435.t2"/>
    <property type="gene ID" value="PS1159_v2.g2435"/>
</dbReference>
<protein>
    <submittedName>
        <fullName evidence="2">Uncharacterized protein</fullName>
    </submittedName>
</protein>
<name>A0AC35G7I2_9BILA</name>
<proteinExistence type="predicted"/>
<evidence type="ECO:0000313" key="1">
    <source>
        <dbReference type="Proteomes" id="UP000887580"/>
    </source>
</evidence>
<sequence length="198" mass="22271">MYHGDLERDADDDTWDPCIRNGNSAINIFLFAFTTQTTIGYGFRYPTDACPLVVMTMCVQFMIGVMCQTLMAGVIFAKLARPIKRYGFRYPTDACPLVVCVMCVQFMVGILCQTLMAGVIFAKLARPIKRAATIMFSKNAVICMRNGKLCLQFRVGDMRKSLLAEAHVRLQMIKKCITLEGETLPFHQFDMNVGYDTG</sequence>